<dbReference type="PANTHER" id="PTHR47027">
    <property type="entry name" value="REVERSE TRANSCRIPTASE DOMAIN-CONTAINING PROTEIN"/>
    <property type="match status" value="1"/>
</dbReference>
<evidence type="ECO:0000313" key="1">
    <source>
        <dbReference type="EMBL" id="VDP27873.1"/>
    </source>
</evidence>
<dbReference type="AlphaFoldDB" id="A0A183MQW3"/>
<dbReference type="EMBL" id="UZAI01017651">
    <property type="protein sequence ID" value="VDP27873.1"/>
    <property type="molecule type" value="Genomic_DNA"/>
</dbReference>
<dbReference type="PANTHER" id="PTHR47027:SF25">
    <property type="entry name" value="REVERSE TRANSCRIPTASE DOMAIN-CONTAINING PROTEIN"/>
    <property type="match status" value="1"/>
</dbReference>
<evidence type="ECO:0000313" key="2">
    <source>
        <dbReference type="Proteomes" id="UP000277204"/>
    </source>
</evidence>
<accession>A0A183MQW3</accession>
<keyword evidence="2" id="KW-1185">Reference proteome</keyword>
<dbReference type="Proteomes" id="UP000277204">
    <property type="component" value="Unassembled WGS sequence"/>
</dbReference>
<reference evidence="1 2" key="1">
    <citation type="submission" date="2018-11" db="EMBL/GenBank/DDBJ databases">
        <authorList>
            <consortium name="Pathogen Informatics"/>
        </authorList>
    </citation>
    <scope>NUCLEOTIDE SEQUENCE [LARGE SCALE GENOMIC DNA]</scope>
    <source>
        <strain evidence="1 2">Zambia</strain>
    </source>
</reference>
<protein>
    <submittedName>
        <fullName evidence="1">Uncharacterized protein</fullName>
    </submittedName>
</protein>
<proteinExistence type="predicted"/>
<organism evidence="1 2">
    <name type="scientific">Schistosoma margrebowiei</name>
    <dbReference type="NCBI Taxonomy" id="48269"/>
    <lineage>
        <taxon>Eukaryota</taxon>
        <taxon>Metazoa</taxon>
        <taxon>Spiralia</taxon>
        <taxon>Lophotrochozoa</taxon>
        <taxon>Platyhelminthes</taxon>
        <taxon>Trematoda</taxon>
        <taxon>Digenea</taxon>
        <taxon>Strigeidida</taxon>
        <taxon>Schistosomatoidea</taxon>
        <taxon>Schistosomatidae</taxon>
        <taxon>Schistosoma</taxon>
    </lineage>
</organism>
<sequence length="102" mass="11424">MQIDDLNFSDDLAILSHSYEQMQIKTTSVSAASAAVGLNIHKGKSKILKSNKENTNSITFHGEALKRVETFTYLVSSIIDKQGRFDTDVKSRITKIERHSHS</sequence>
<gene>
    <name evidence="1" type="ORF">SMRZ_LOCUS18438</name>
</gene>
<name>A0A183MQW3_9TREM</name>